<name>A0A0F9CU59_9ZZZZ</name>
<reference evidence="1" key="1">
    <citation type="journal article" date="2015" name="Nature">
        <title>Complex archaea that bridge the gap between prokaryotes and eukaryotes.</title>
        <authorList>
            <person name="Spang A."/>
            <person name="Saw J.H."/>
            <person name="Jorgensen S.L."/>
            <person name="Zaremba-Niedzwiedzka K."/>
            <person name="Martijn J."/>
            <person name="Lind A.E."/>
            <person name="van Eijk R."/>
            <person name="Schleper C."/>
            <person name="Guy L."/>
            <person name="Ettema T.J."/>
        </authorList>
    </citation>
    <scope>NUCLEOTIDE SEQUENCE</scope>
</reference>
<evidence type="ECO:0000313" key="1">
    <source>
        <dbReference type="EMBL" id="KKL09201.1"/>
    </source>
</evidence>
<gene>
    <name evidence="1" type="ORF">LCGC14_2568220</name>
</gene>
<proteinExistence type="predicted"/>
<dbReference type="AlphaFoldDB" id="A0A0F9CU59"/>
<comment type="caution">
    <text evidence="1">The sequence shown here is derived from an EMBL/GenBank/DDBJ whole genome shotgun (WGS) entry which is preliminary data.</text>
</comment>
<dbReference type="EMBL" id="LAZR01042575">
    <property type="protein sequence ID" value="KKL09201.1"/>
    <property type="molecule type" value="Genomic_DNA"/>
</dbReference>
<accession>A0A0F9CU59</accession>
<protein>
    <submittedName>
        <fullName evidence="1">Uncharacterized protein</fullName>
    </submittedName>
</protein>
<sequence length="177" mass="19991">MTELCGDEIEETVLVRTIFPDRSGGFRIFASPVSEEKVLYMFVVDGMPFLRQQLSLSGRCWTNDSSIYPEVLGRTDIPDSEHPSWICKTMYGGFHWSFAGDLFSDLESRDPKVEEVTVTVTVRSRWRSGSKVVKIESIDGDGLDAKLTVSVTDDQGRRRAARDIRVRSLLQGYDPAF</sequence>
<organism evidence="1">
    <name type="scientific">marine sediment metagenome</name>
    <dbReference type="NCBI Taxonomy" id="412755"/>
    <lineage>
        <taxon>unclassified sequences</taxon>
        <taxon>metagenomes</taxon>
        <taxon>ecological metagenomes</taxon>
    </lineage>
</organism>